<keyword evidence="2" id="KW-1185">Reference proteome</keyword>
<gene>
    <name evidence="1" type="ORF">ETD86_40405</name>
</gene>
<name>A0A5S4F2D3_9ACTN</name>
<accession>A0A5S4F2D3</accession>
<reference evidence="1 2" key="1">
    <citation type="submission" date="2019-05" db="EMBL/GenBank/DDBJ databases">
        <title>Draft genome sequence of Nonomuraea turkmeniaca DSM 43926.</title>
        <authorList>
            <person name="Saricaoglu S."/>
            <person name="Isik K."/>
        </authorList>
    </citation>
    <scope>NUCLEOTIDE SEQUENCE [LARGE SCALE GENOMIC DNA]</scope>
    <source>
        <strain evidence="1 2">DSM 43926</strain>
    </source>
</reference>
<protein>
    <submittedName>
        <fullName evidence="1">Uncharacterized protein</fullName>
    </submittedName>
</protein>
<dbReference type="Proteomes" id="UP000309128">
    <property type="component" value="Unassembled WGS sequence"/>
</dbReference>
<organism evidence="1 2">
    <name type="scientific">Nonomuraea turkmeniaca</name>
    <dbReference type="NCBI Taxonomy" id="103838"/>
    <lineage>
        <taxon>Bacteria</taxon>
        <taxon>Bacillati</taxon>
        <taxon>Actinomycetota</taxon>
        <taxon>Actinomycetes</taxon>
        <taxon>Streptosporangiales</taxon>
        <taxon>Streptosporangiaceae</taxon>
        <taxon>Nonomuraea</taxon>
    </lineage>
</organism>
<dbReference type="AlphaFoldDB" id="A0A5S4F2D3"/>
<proteinExistence type="predicted"/>
<evidence type="ECO:0000313" key="1">
    <source>
        <dbReference type="EMBL" id="TMR10239.1"/>
    </source>
</evidence>
<dbReference type="RefSeq" id="WP_138671908.1">
    <property type="nucleotide sequence ID" value="NZ_VCKY01000199.1"/>
</dbReference>
<dbReference type="EMBL" id="VCKY01000199">
    <property type="protein sequence ID" value="TMR10239.1"/>
    <property type="molecule type" value="Genomic_DNA"/>
</dbReference>
<evidence type="ECO:0000313" key="2">
    <source>
        <dbReference type="Proteomes" id="UP000309128"/>
    </source>
</evidence>
<comment type="caution">
    <text evidence="1">The sequence shown here is derived from an EMBL/GenBank/DDBJ whole genome shotgun (WGS) entry which is preliminary data.</text>
</comment>
<sequence>MTEYANDHDLVDETVTADPEAAATLSDDVKTLITNMIDADPSLAAVGISERLATLHEHEVSPRAVEAVLQTHPLVIHSTEQSVE</sequence>